<evidence type="ECO:0000256" key="1">
    <source>
        <dbReference type="SAM" id="Phobius"/>
    </source>
</evidence>
<reference evidence="2 3" key="1">
    <citation type="submission" date="2024-01" db="EMBL/GenBank/DDBJ databases">
        <title>The genomes of 5 underutilized Papilionoideae crops provide insights into root nodulation and disease resistanc.</title>
        <authorList>
            <person name="Jiang F."/>
        </authorList>
    </citation>
    <scope>NUCLEOTIDE SEQUENCE [LARGE SCALE GENOMIC DNA]</scope>
    <source>
        <strain evidence="2">DUOXIRENSHENG_FW03</strain>
        <tissue evidence="2">Leaves</tissue>
    </source>
</reference>
<dbReference type="AlphaFoldDB" id="A0AAN9S168"/>
<feature type="transmembrane region" description="Helical" evidence="1">
    <location>
        <begin position="12"/>
        <end position="35"/>
    </location>
</feature>
<keyword evidence="1" id="KW-0812">Transmembrane</keyword>
<name>A0AAN9S168_PSOTE</name>
<protein>
    <submittedName>
        <fullName evidence="2">Uncharacterized protein</fullName>
    </submittedName>
</protein>
<dbReference type="Proteomes" id="UP001386955">
    <property type="component" value="Unassembled WGS sequence"/>
</dbReference>
<keyword evidence="1" id="KW-1133">Transmembrane helix</keyword>
<accession>A0AAN9S168</accession>
<sequence>MEINYQTLLKAIIAIAMVFAGLLVALYCFMTKILYNEKYSIKAYQKALAKAAANIERRQRTTLVSHDQNNLNDVAQGHKDHGTCQCFQNHSTSTATFSSTTFRFSGFSPPQRNHNFSRFNPIYPPFPAQGWPKDKANFEELTALALFYRANHSYRYYAIS</sequence>
<evidence type="ECO:0000313" key="2">
    <source>
        <dbReference type="EMBL" id="KAK7386825.1"/>
    </source>
</evidence>
<comment type="caution">
    <text evidence="2">The sequence shown here is derived from an EMBL/GenBank/DDBJ whole genome shotgun (WGS) entry which is preliminary data.</text>
</comment>
<keyword evidence="3" id="KW-1185">Reference proteome</keyword>
<keyword evidence="1" id="KW-0472">Membrane</keyword>
<proteinExistence type="predicted"/>
<evidence type="ECO:0000313" key="3">
    <source>
        <dbReference type="Proteomes" id="UP001386955"/>
    </source>
</evidence>
<dbReference type="EMBL" id="JAYMYS010000007">
    <property type="protein sequence ID" value="KAK7386825.1"/>
    <property type="molecule type" value="Genomic_DNA"/>
</dbReference>
<organism evidence="2 3">
    <name type="scientific">Psophocarpus tetragonolobus</name>
    <name type="common">Winged bean</name>
    <name type="synonym">Dolichos tetragonolobus</name>
    <dbReference type="NCBI Taxonomy" id="3891"/>
    <lineage>
        <taxon>Eukaryota</taxon>
        <taxon>Viridiplantae</taxon>
        <taxon>Streptophyta</taxon>
        <taxon>Embryophyta</taxon>
        <taxon>Tracheophyta</taxon>
        <taxon>Spermatophyta</taxon>
        <taxon>Magnoliopsida</taxon>
        <taxon>eudicotyledons</taxon>
        <taxon>Gunneridae</taxon>
        <taxon>Pentapetalae</taxon>
        <taxon>rosids</taxon>
        <taxon>fabids</taxon>
        <taxon>Fabales</taxon>
        <taxon>Fabaceae</taxon>
        <taxon>Papilionoideae</taxon>
        <taxon>50 kb inversion clade</taxon>
        <taxon>NPAAA clade</taxon>
        <taxon>indigoferoid/millettioid clade</taxon>
        <taxon>Phaseoleae</taxon>
        <taxon>Psophocarpus</taxon>
    </lineage>
</organism>
<gene>
    <name evidence="2" type="ORF">VNO78_27162</name>
</gene>